<reference evidence="1 2" key="1">
    <citation type="submission" date="2017-03" db="EMBL/GenBank/DDBJ databases">
        <authorList>
            <person name="Afonso C.L."/>
            <person name="Miller P.J."/>
            <person name="Scott M.A."/>
            <person name="Spackman E."/>
            <person name="Goraichik I."/>
            <person name="Dimitrov K.M."/>
            <person name="Suarez D.L."/>
            <person name="Swayne D.E."/>
        </authorList>
    </citation>
    <scope>NUCLEOTIDE SEQUENCE [LARGE SCALE GENOMIC DNA]</scope>
    <source>
        <strain evidence="1">Genome sequencing of Nitrospira japonica strain NJ11</strain>
    </source>
</reference>
<dbReference type="OrthoDB" id="9827738at2"/>
<dbReference type="RefSeq" id="WP_080886650.1">
    <property type="nucleotide sequence ID" value="NZ_LT828648.1"/>
</dbReference>
<dbReference type="STRING" id="1325564.NSJP_2069"/>
<dbReference type="Proteomes" id="UP000192042">
    <property type="component" value="Chromosome I"/>
</dbReference>
<proteinExistence type="predicted"/>
<dbReference type="KEGG" id="nja:NSJP_2069"/>
<protein>
    <recommendedName>
        <fullName evidence="3">DUF3558 domain-containing protein</fullName>
    </recommendedName>
</protein>
<sequence>MTLTIHILPARNPTEVDAMNIRLTSFACAMLLIPLWMCPALAKAQTPRQQAEQELTRKAPNAGLQACSLITRADVKNAAGRDPFVDAEPAGQGGWMCNIGISELKVYAGPKSWEAWESTLKSFKMDKEPQTPAPGFGERAYFLYPKPANKYQSNIAVLVTKSGNHTLVLSLDAPQGKPAESMRPALESLMKTILARLP</sequence>
<organism evidence="1 2">
    <name type="scientific">Nitrospira japonica</name>
    <dbReference type="NCBI Taxonomy" id="1325564"/>
    <lineage>
        <taxon>Bacteria</taxon>
        <taxon>Pseudomonadati</taxon>
        <taxon>Nitrospirota</taxon>
        <taxon>Nitrospiria</taxon>
        <taxon>Nitrospirales</taxon>
        <taxon>Nitrospiraceae</taxon>
        <taxon>Nitrospira</taxon>
    </lineage>
</organism>
<dbReference type="AlphaFoldDB" id="A0A1W1I5M9"/>
<evidence type="ECO:0000313" key="1">
    <source>
        <dbReference type="EMBL" id="SLM48241.1"/>
    </source>
</evidence>
<name>A0A1W1I5M9_9BACT</name>
<evidence type="ECO:0000313" key="2">
    <source>
        <dbReference type="Proteomes" id="UP000192042"/>
    </source>
</evidence>
<dbReference type="EMBL" id="LT828648">
    <property type="protein sequence ID" value="SLM48241.1"/>
    <property type="molecule type" value="Genomic_DNA"/>
</dbReference>
<gene>
    <name evidence="1" type="ORF">NSJP_2069</name>
</gene>
<keyword evidence="2" id="KW-1185">Reference proteome</keyword>
<evidence type="ECO:0008006" key="3">
    <source>
        <dbReference type="Google" id="ProtNLM"/>
    </source>
</evidence>
<accession>A0A1W1I5M9</accession>